<dbReference type="InterPro" id="IPR013216">
    <property type="entry name" value="Methyltransf_11"/>
</dbReference>
<evidence type="ECO:0000256" key="1">
    <source>
        <dbReference type="ARBA" id="ARBA00008361"/>
    </source>
</evidence>
<organism evidence="5 6">
    <name type="scientific">Paenibacillus phyllosphaerae</name>
    <dbReference type="NCBI Taxonomy" id="274593"/>
    <lineage>
        <taxon>Bacteria</taxon>
        <taxon>Bacillati</taxon>
        <taxon>Bacillota</taxon>
        <taxon>Bacilli</taxon>
        <taxon>Bacillales</taxon>
        <taxon>Paenibacillaceae</taxon>
        <taxon>Paenibacillus</taxon>
    </lineage>
</organism>
<evidence type="ECO:0000259" key="4">
    <source>
        <dbReference type="Pfam" id="PF08241"/>
    </source>
</evidence>
<evidence type="ECO:0000313" key="5">
    <source>
        <dbReference type="EMBL" id="MBB3110001.1"/>
    </source>
</evidence>
<dbReference type="GO" id="GO:0008757">
    <property type="term" value="F:S-adenosylmethionine-dependent methyltransferase activity"/>
    <property type="evidence" value="ECO:0007669"/>
    <property type="project" value="InterPro"/>
</dbReference>
<evidence type="ECO:0000256" key="2">
    <source>
        <dbReference type="ARBA" id="ARBA00022603"/>
    </source>
</evidence>
<dbReference type="EMBL" id="JACHXK010000003">
    <property type="protein sequence ID" value="MBB3110001.1"/>
    <property type="molecule type" value="Genomic_DNA"/>
</dbReference>
<gene>
    <name evidence="5" type="ORF">FHS18_002064</name>
</gene>
<comment type="similarity">
    <text evidence="1">Belongs to the methyltransferase superfamily.</text>
</comment>
<dbReference type="InterPro" id="IPR029063">
    <property type="entry name" value="SAM-dependent_MTases_sf"/>
</dbReference>
<evidence type="ECO:0000256" key="3">
    <source>
        <dbReference type="ARBA" id="ARBA00022679"/>
    </source>
</evidence>
<reference evidence="5 6" key="1">
    <citation type="submission" date="2020-08" db="EMBL/GenBank/DDBJ databases">
        <title>Genomic Encyclopedia of Type Strains, Phase III (KMG-III): the genomes of soil and plant-associated and newly described type strains.</title>
        <authorList>
            <person name="Whitman W."/>
        </authorList>
    </citation>
    <scope>NUCLEOTIDE SEQUENCE [LARGE SCALE GENOMIC DNA]</scope>
    <source>
        <strain evidence="5 6">CECT 5862</strain>
    </source>
</reference>
<protein>
    <submittedName>
        <fullName evidence="5">SAM-dependent methyltransferase</fullName>
    </submittedName>
</protein>
<dbReference type="Pfam" id="PF08241">
    <property type="entry name" value="Methyltransf_11"/>
    <property type="match status" value="1"/>
</dbReference>
<dbReference type="PANTHER" id="PTHR44942:SF4">
    <property type="entry name" value="METHYLTRANSFERASE TYPE 11 DOMAIN-CONTAINING PROTEIN"/>
    <property type="match status" value="1"/>
</dbReference>
<dbReference type="Proteomes" id="UP000570361">
    <property type="component" value="Unassembled WGS sequence"/>
</dbReference>
<proteinExistence type="inferred from homology"/>
<comment type="caution">
    <text evidence="5">The sequence shown here is derived from an EMBL/GenBank/DDBJ whole genome shotgun (WGS) entry which is preliminary data.</text>
</comment>
<keyword evidence="2 5" id="KW-0489">Methyltransferase</keyword>
<dbReference type="RefSeq" id="WP_183599588.1">
    <property type="nucleotide sequence ID" value="NZ_JACHXK010000003.1"/>
</dbReference>
<keyword evidence="6" id="KW-1185">Reference proteome</keyword>
<dbReference type="CDD" id="cd02440">
    <property type="entry name" value="AdoMet_MTases"/>
    <property type="match status" value="1"/>
</dbReference>
<accession>A0A7W5AXL3</accession>
<feature type="domain" description="Methyltransferase type 11" evidence="4">
    <location>
        <begin position="43"/>
        <end position="136"/>
    </location>
</feature>
<dbReference type="SUPFAM" id="SSF53335">
    <property type="entry name" value="S-adenosyl-L-methionine-dependent methyltransferases"/>
    <property type="match status" value="1"/>
</dbReference>
<evidence type="ECO:0000313" key="6">
    <source>
        <dbReference type="Proteomes" id="UP000570361"/>
    </source>
</evidence>
<dbReference type="Gene3D" id="3.40.50.150">
    <property type="entry name" value="Vaccinia Virus protein VP39"/>
    <property type="match status" value="1"/>
</dbReference>
<dbReference type="PANTHER" id="PTHR44942">
    <property type="entry name" value="METHYLTRANSF_11 DOMAIN-CONTAINING PROTEIN"/>
    <property type="match status" value="1"/>
</dbReference>
<keyword evidence="3 5" id="KW-0808">Transferase</keyword>
<name>A0A7W5AXL3_9BACL</name>
<dbReference type="AlphaFoldDB" id="A0A7W5AXL3"/>
<dbReference type="InterPro" id="IPR051052">
    <property type="entry name" value="Diverse_substrate_MTase"/>
</dbReference>
<dbReference type="GO" id="GO:0032259">
    <property type="term" value="P:methylation"/>
    <property type="evidence" value="ECO:0007669"/>
    <property type="project" value="UniProtKB-KW"/>
</dbReference>
<sequence>MDSKSRFSNRVDDYVKFRPTYPDPLIDYVIDQFRLAPETPIADIGSGTGIFTRLLLARGLTVYGVEPNEKMRQAAEAEAVNVRKGRYQSVDGSAEHSTLPDSSVSAIFCAQAFHWFDAELTKREFQRIVKPDGAVALVWNKRDTIGSPFAVEYEALLHRYAPDYKDVGHMKLTDDDFRRFFRERVYNKVEFPHEQFISREQLLGRAASSSYTPSPGTSHYEPFIRELYGLFDQHQTEGRVPFHYTTELYYGQV</sequence>